<dbReference type="OrthoDB" id="7829313at2"/>
<dbReference type="EMBL" id="CP046908">
    <property type="protein sequence ID" value="QGZ35964.1"/>
    <property type="molecule type" value="Genomic_DNA"/>
</dbReference>
<sequence>MCARDDKLRKAIEDAVAAHSGRAPLACEEIGSDGQAARRRIALWEQADSVHCSIVGTCASVADLRRTARKVGIEVSPDTPDYDVHGHFVRLSTTDCAFSRAFQKLLDGRFEGALRRVGRARGVAELEALWRDMCDRGQVGPAYWAFMTHQHVPGPLRARIFGEVHMWSHLAGASFRQKNEEAATLRDQLQEAEDRARRVEAGLREALTQRDRELIELRATLARLKAGRAADEARVPETAEAAPDAASLRRRLDKAGRALQSARVRARQAEARLREIGEETRRPAPQQMPRQGARIAAIAAGPSPVAVVGTGAAQADAAARPKAILYVGGMHGHRDRLRGIAEAFNTTFVHHDGGVEDAPQRLDHLLPSVDCVFCPVSCVSHDACLRAKKICQKLNKPFVPLRSTGQTAFRKALQDLVGERSAAQFALQGPLPEEGETA</sequence>
<feature type="coiled-coil region" evidence="2">
    <location>
        <begin position="175"/>
        <end position="209"/>
    </location>
</feature>
<evidence type="ECO:0000313" key="3">
    <source>
        <dbReference type="EMBL" id="QGZ35964.1"/>
    </source>
</evidence>
<organism evidence="3 4">
    <name type="scientific">Stappia indica</name>
    <dbReference type="NCBI Taxonomy" id="538381"/>
    <lineage>
        <taxon>Bacteria</taxon>
        <taxon>Pseudomonadati</taxon>
        <taxon>Pseudomonadota</taxon>
        <taxon>Alphaproteobacteria</taxon>
        <taxon>Hyphomicrobiales</taxon>
        <taxon>Stappiaceae</taxon>
        <taxon>Stappia</taxon>
    </lineage>
</organism>
<dbReference type="RefSeq" id="WP_158194817.1">
    <property type="nucleotide sequence ID" value="NZ_CP046908.1"/>
</dbReference>
<proteinExistence type="inferred from homology"/>
<reference evidence="3 4" key="1">
    <citation type="submission" date="2019-12" db="EMBL/GenBank/DDBJ databases">
        <title>The genome of Stappia indica PHM037.</title>
        <authorList>
            <person name="Kacar D."/>
            <person name="Galan B."/>
            <person name="Canedo L."/>
            <person name="Rodriguez P."/>
            <person name="de la Calle F."/>
            <person name="Garcia J.L."/>
        </authorList>
    </citation>
    <scope>NUCLEOTIDE SEQUENCE [LARGE SCALE GENOMIC DNA]</scope>
    <source>
        <strain evidence="3 4">PHM037</strain>
    </source>
</reference>
<comment type="similarity">
    <text evidence="1">Belongs to the UPF0751 family.</text>
</comment>
<evidence type="ECO:0000256" key="2">
    <source>
        <dbReference type="SAM" id="Coils"/>
    </source>
</evidence>
<dbReference type="Proteomes" id="UP000435648">
    <property type="component" value="Chromosome"/>
</dbReference>
<dbReference type="Pfam" id="PF10087">
    <property type="entry name" value="DUF2325"/>
    <property type="match status" value="1"/>
</dbReference>
<dbReference type="KEGG" id="siw:GH266_16590"/>
<evidence type="ECO:0000256" key="1">
    <source>
        <dbReference type="ARBA" id="ARBA00007189"/>
    </source>
</evidence>
<protein>
    <submittedName>
        <fullName evidence="3">DUF2325 domain-containing protein</fullName>
    </submittedName>
</protein>
<name>A0A857CAC0_9HYPH</name>
<evidence type="ECO:0000313" key="4">
    <source>
        <dbReference type="Proteomes" id="UP000435648"/>
    </source>
</evidence>
<dbReference type="InterPro" id="IPR016772">
    <property type="entry name" value="UCP020408"/>
</dbReference>
<accession>A0A857CAC0</accession>
<keyword evidence="2" id="KW-0175">Coiled coil</keyword>
<dbReference type="AlphaFoldDB" id="A0A857CAC0"/>
<gene>
    <name evidence="3" type="ORF">GH266_16590</name>
</gene>
<feature type="coiled-coil region" evidence="2">
    <location>
        <begin position="245"/>
        <end position="279"/>
    </location>
</feature>